<comment type="cofactor">
    <cofactor evidence="1 5">
        <name>heme</name>
        <dbReference type="ChEBI" id="CHEBI:30413"/>
    </cofactor>
</comment>
<dbReference type="SUPFAM" id="SSF48264">
    <property type="entry name" value="Cytochrome P450"/>
    <property type="match status" value="1"/>
</dbReference>
<dbReference type="EMBL" id="MU005594">
    <property type="protein sequence ID" value="KAF2680902.1"/>
    <property type="molecule type" value="Genomic_DNA"/>
</dbReference>
<dbReference type="GO" id="GO:0020037">
    <property type="term" value="F:heme binding"/>
    <property type="evidence" value="ECO:0007669"/>
    <property type="project" value="InterPro"/>
</dbReference>
<gene>
    <name evidence="7" type="ORF">K458DRAFT_372990</name>
</gene>
<protein>
    <submittedName>
        <fullName evidence="7">Cytochrome P450</fullName>
    </submittedName>
</protein>
<accession>A0A6G1IRP7</accession>
<evidence type="ECO:0000256" key="6">
    <source>
        <dbReference type="RuleBase" id="RU000461"/>
    </source>
</evidence>
<comment type="similarity">
    <text evidence="2 6">Belongs to the cytochrome P450 family.</text>
</comment>
<dbReference type="PANTHER" id="PTHR47582">
    <property type="entry name" value="P450, PUTATIVE (EUROFUNG)-RELATED"/>
    <property type="match status" value="1"/>
</dbReference>
<dbReference type="InterPro" id="IPR036396">
    <property type="entry name" value="Cyt_P450_sf"/>
</dbReference>
<keyword evidence="8" id="KW-1185">Reference proteome</keyword>
<dbReference type="InterPro" id="IPR002403">
    <property type="entry name" value="Cyt_P450_E_grp-IV"/>
</dbReference>
<dbReference type="InterPro" id="IPR001128">
    <property type="entry name" value="Cyt_P450"/>
</dbReference>
<dbReference type="InterPro" id="IPR017972">
    <property type="entry name" value="Cyt_P450_CS"/>
</dbReference>
<evidence type="ECO:0000256" key="3">
    <source>
        <dbReference type="ARBA" id="ARBA00022723"/>
    </source>
</evidence>
<keyword evidence="6" id="KW-0503">Monooxygenase</keyword>
<keyword evidence="6" id="KW-0560">Oxidoreductase</keyword>
<evidence type="ECO:0000256" key="2">
    <source>
        <dbReference type="ARBA" id="ARBA00010617"/>
    </source>
</evidence>
<dbReference type="GO" id="GO:0004497">
    <property type="term" value="F:monooxygenase activity"/>
    <property type="evidence" value="ECO:0007669"/>
    <property type="project" value="UniProtKB-KW"/>
</dbReference>
<dbReference type="AlphaFoldDB" id="A0A6G1IRP7"/>
<dbReference type="PROSITE" id="PS00086">
    <property type="entry name" value="CYTOCHROME_P450"/>
    <property type="match status" value="1"/>
</dbReference>
<keyword evidence="4 5" id="KW-0408">Iron</keyword>
<sequence>MTRKKVQYYITLRDQSNLPIYTLRLPGSRIYVVNSPSLISAVQRQYKALSLWPIAAKASVQIARFSKTASDIINTNTNGEDGDRGCVITFHDAIQPSLAPGKHLDAMNRVMLGLVAVSLNRLEQQATTKVKLFDWITQQITFVTTNSAYGPANPYKDPAAVAAFGTYTYGISSLILGLPFTPAGRASIQAMAFGSTAFETYFRDDHHRKGSALVQARYDHSMEHHIPLNDIARAEFANGIALLSNTVPNTGWMLYHIYSDPIVLADCRRELTSVVTMTNGPEGKPTHTVDVSKVKTSCPIFLSTYKEVLRTYSNAVSARRVMEDHMLDNQYLLKKGSTVLMPSPVQHHNPGIWGPAHDAFDHRRFTKSEKRINPTGFRTFGGGNTLCPGRHFATTEILAFTAAMILQFDVKPASGSWKRGLKRRAEFWESTLNPDEDFEVEVRPVEGEGVKKEWAFTLSDLDAPIALSAEDIPEEGH</sequence>
<dbReference type="CDD" id="cd11040">
    <property type="entry name" value="CYP7_CYP8-like"/>
    <property type="match status" value="1"/>
</dbReference>
<evidence type="ECO:0000256" key="1">
    <source>
        <dbReference type="ARBA" id="ARBA00001971"/>
    </source>
</evidence>
<dbReference type="GO" id="GO:0016705">
    <property type="term" value="F:oxidoreductase activity, acting on paired donors, with incorporation or reduction of molecular oxygen"/>
    <property type="evidence" value="ECO:0007669"/>
    <property type="project" value="InterPro"/>
</dbReference>
<organism evidence="7 8">
    <name type="scientific">Lentithecium fluviatile CBS 122367</name>
    <dbReference type="NCBI Taxonomy" id="1168545"/>
    <lineage>
        <taxon>Eukaryota</taxon>
        <taxon>Fungi</taxon>
        <taxon>Dikarya</taxon>
        <taxon>Ascomycota</taxon>
        <taxon>Pezizomycotina</taxon>
        <taxon>Dothideomycetes</taxon>
        <taxon>Pleosporomycetidae</taxon>
        <taxon>Pleosporales</taxon>
        <taxon>Massarineae</taxon>
        <taxon>Lentitheciaceae</taxon>
        <taxon>Lentithecium</taxon>
    </lineage>
</organism>
<evidence type="ECO:0000256" key="4">
    <source>
        <dbReference type="ARBA" id="ARBA00023004"/>
    </source>
</evidence>
<keyword evidence="3 5" id="KW-0479">Metal-binding</keyword>
<keyword evidence="5 6" id="KW-0349">Heme</keyword>
<dbReference type="Pfam" id="PF00067">
    <property type="entry name" value="p450"/>
    <property type="match status" value="1"/>
</dbReference>
<evidence type="ECO:0000256" key="5">
    <source>
        <dbReference type="PIRSR" id="PIRSR602403-1"/>
    </source>
</evidence>
<evidence type="ECO:0000313" key="8">
    <source>
        <dbReference type="Proteomes" id="UP000799291"/>
    </source>
</evidence>
<dbReference type="Gene3D" id="1.10.630.10">
    <property type="entry name" value="Cytochrome P450"/>
    <property type="match status" value="1"/>
</dbReference>
<evidence type="ECO:0000313" key="7">
    <source>
        <dbReference type="EMBL" id="KAF2680902.1"/>
    </source>
</evidence>
<dbReference type="GO" id="GO:0005506">
    <property type="term" value="F:iron ion binding"/>
    <property type="evidence" value="ECO:0007669"/>
    <property type="project" value="InterPro"/>
</dbReference>
<dbReference type="OrthoDB" id="3366823at2759"/>
<name>A0A6G1IRP7_9PLEO</name>
<dbReference type="Proteomes" id="UP000799291">
    <property type="component" value="Unassembled WGS sequence"/>
</dbReference>
<dbReference type="PRINTS" id="PR00465">
    <property type="entry name" value="EP450IV"/>
</dbReference>
<proteinExistence type="inferred from homology"/>
<feature type="binding site" description="axial binding residue" evidence="5">
    <location>
        <position position="387"/>
    </location>
    <ligand>
        <name>heme</name>
        <dbReference type="ChEBI" id="CHEBI:30413"/>
    </ligand>
    <ligandPart>
        <name>Fe</name>
        <dbReference type="ChEBI" id="CHEBI:18248"/>
    </ligandPart>
</feature>
<dbReference type="InterPro" id="IPR053007">
    <property type="entry name" value="CYP450_monoxygenase_sec-met"/>
</dbReference>
<reference evidence="7" key="1">
    <citation type="journal article" date="2020" name="Stud. Mycol.">
        <title>101 Dothideomycetes genomes: a test case for predicting lifestyles and emergence of pathogens.</title>
        <authorList>
            <person name="Haridas S."/>
            <person name="Albert R."/>
            <person name="Binder M."/>
            <person name="Bloem J."/>
            <person name="Labutti K."/>
            <person name="Salamov A."/>
            <person name="Andreopoulos B."/>
            <person name="Baker S."/>
            <person name="Barry K."/>
            <person name="Bills G."/>
            <person name="Bluhm B."/>
            <person name="Cannon C."/>
            <person name="Castanera R."/>
            <person name="Culley D."/>
            <person name="Daum C."/>
            <person name="Ezra D."/>
            <person name="Gonzalez J."/>
            <person name="Henrissat B."/>
            <person name="Kuo A."/>
            <person name="Liang C."/>
            <person name="Lipzen A."/>
            <person name="Lutzoni F."/>
            <person name="Magnuson J."/>
            <person name="Mondo S."/>
            <person name="Nolan M."/>
            <person name="Ohm R."/>
            <person name="Pangilinan J."/>
            <person name="Park H.-J."/>
            <person name="Ramirez L."/>
            <person name="Alfaro M."/>
            <person name="Sun H."/>
            <person name="Tritt A."/>
            <person name="Yoshinaga Y."/>
            <person name="Zwiers L.-H."/>
            <person name="Turgeon B."/>
            <person name="Goodwin S."/>
            <person name="Spatafora J."/>
            <person name="Crous P."/>
            <person name="Grigoriev I."/>
        </authorList>
    </citation>
    <scope>NUCLEOTIDE SEQUENCE</scope>
    <source>
        <strain evidence="7">CBS 122367</strain>
    </source>
</reference>
<dbReference type="PANTHER" id="PTHR47582:SF1">
    <property type="entry name" value="P450, PUTATIVE (EUROFUNG)-RELATED"/>
    <property type="match status" value="1"/>
</dbReference>